<organism evidence="25">
    <name type="scientific">Oppiella nova</name>
    <dbReference type="NCBI Taxonomy" id="334625"/>
    <lineage>
        <taxon>Eukaryota</taxon>
        <taxon>Metazoa</taxon>
        <taxon>Ecdysozoa</taxon>
        <taxon>Arthropoda</taxon>
        <taxon>Chelicerata</taxon>
        <taxon>Arachnida</taxon>
        <taxon>Acari</taxon>
        <taxon>Acariformes</taxon>
        <taxon>Sarcoptiformes</taxon>
        <taxon>Oribatida</taxon>
        <taxon>Brachypylina</taxon>
        <taxon>Oppioidea</taxon>
        <taxon>Oppiidae</taxon>
        <taxon>Oppiella</taxon>
    </lineage>
</organism>
<evidence type="ECO:0000313" key="25">
    <source>
        <dbReference type="EMBL" id="CAD7639204.1"/>
    </source>
</evidence>
<comment type="pathway">
    <text evidence="4">Protein modification; protein neddylation.</text>
</comment>
<keyword evidence="20 23" id="KW-0472">Membrane</keyword>
<dbReference type="SUPFAM" id="SSF140990">
    <property type="entry name" value="FtsH protease domain-like"/>
    <property type="match status" value="1"/>
</dbReference>
<feature type="compositionally biased region" description="Low complexity" evidence="22">
    <location>
        <begin position="826"/>
        <end position="838"/>
    </location>
</feature>
<evidence type="ECO:0000256" key="22">
    <source>
        <dbReference type="SAM" id="MobiDB-lite"/>
    </source>
</evidence>
<evidence type="ECO:0000256" key="12">
    <source>
        <dbReference type="ARBA" id="ARBA00022741"/>
    </source>
</evidence>
<dbReference type="Gene3D" id="3.40.50.300">
    <property type="entry name" value="P-loop containing nucleotide triphosphate hydrolases"/>
    <property type="match status" value="1"/>
</dbReference>
<dbReference type="GO" id="GO:0008270">
    <property type="term" value="F:zinc ion binding"/>
    <property type="evidence" value="ECO:0007669"/>
    <property type="project" value="InterPro"/>
</dbReference>
<evidence type="ECO:0000256" key="11">
    <source>
        <dbReference type="ARBA" id="ARBA00022723"/>
    </source>
</evidence>
<name>A0A7R9LE98_9ACAR</name>
<dbReference type="Pfam" id="PF00899">
    <property type="entry name" value="ThiF"/>
    <property type="match status" value="1"/>
</dbReference>
<dbReference type="InterPro" id="IPR000642">
    <property type="entry name" value="Peptidase_M41"/>
</dbReference>
<dbReference type="Proteomes" id="UP000728032">
    <property type="component" value="Unassembled WGS sequence"/>
</dbReference>
<evidence type="ECO:0000256" key="7">
    <source>
        <dbReference type="ARBA" id="ARBA00010550"/>
    </source>
</evidence>
<dbReference type="InterPro" id="IPR001509">
    <property type="entry name" value="Epimerase_deHydtase"/>
</dbReference>
<dbReference type="CDD" id="cd08946">
    <property type="entry name" value="SDR_e"/>
    <property type="match status" value="1"/>
</dbReference>
<dbReference type="EMBL" id="CAJPVJ010000372">
    <property type="protein sequence ID" value="CAG2162247.1"/>
    <property type="molecule type" value="Genomic_DNA"/>
</dbReference>
<dbReference type="GO" id="GO:0004222">
    <property type="term" value="F:metalloendopeptidase activity"/>
    <property type="evidence" value="ECO:0007669"/>
    <property type="project" value="InterPro"/>
</dbReference>
<dbReference type="InterPro" id="IPR035985">
    <property type="entry name" value="Ubiquitin-activating_enz"/>
</dbReference>
<evidence type="ECO:0000256" key="4">
    <source>
        <dbReference type="ARBA" id="ARBA00005032"/>
    </source>
</evidence>
<dbReference type="GO" id="GO:0005524">
    <property type="term" value="F:ATP binding"/>
    <property type="evidence" value="ECO:0007669"/>
    <property type="project" value="UniProtKB-KW"/>
</dbReference>
<evidence type="ECO:0000256" key="18">
    <source>
        <dbReference type="ARBA" id="ARBA00022989"/>
    </source>
</evidence>
<dbReference type="GO" id="GO:0004176">
    <property type="term" value="F:ATP-dependent peptidase activity"/>
    <property type="evidence" value="ECO:0007669"/>
    <property type="project" value="InterPro"/>
</dbReference>
<feature type="region of interest" description="Disordered" evidence="22">
    <location>
        <begin position="826"/>
        <end position="859"/>
    </location>
</feature>
<sequence length="1528" mass="170940">MHVLVTGGAGYIGSSLVPLLLEEGYKVTVFDRFDFGITPLLPFISNPNLNLIKSDIRIKSEISSVVNTVDAVIHLAAIVGYPACEKNPELAVKVNETGTQNLVEALRPHQRIVFASTGSCYGAIDGICTEETPISPLTLYGKTKAKAETLVLNSNGVVLRLATLFGVSSRMRLDLLINDLTHSALIHKKIILFEPHFKRTFLHVRDAAKAFLFSLQNYDQMQGNVFNVGDETMNMSKAEAALTIADFVPECVIQLSETGEDKDKRDYVVSYEKIAKHGFKSQLSLRQGIQELVKTLPQILNAEEVMTQTTDTSAQSPKSPKSPESEKSKRYDRQLRLWGDCGQTALESSHVCLINATSLGTEILKSLVLPGIRALTIIDNKVVTEEDIGNNFFLLSEDSVGKNRAKIAAQLLSELNDDLKKADHLDESLESILESNPNFFSNFSVVIATDVNNDKSLNRLSQVLWQNNVPLIVCKSIGFVGYIRLQIKEQTIIESHPENVFEDLRLDEPFDELKLYLDSYEKFEDMSRKELSHTPFLVILHKYLLKWRQHLNRSAKELPKTFKEKNELKKLIREDMDALREHLKSKSDEEESKELDLENFEEAMKAVNTVLIASDYIPSEIQSLLNDSRVTSSESNDTSFWLLVKALKQFVDQNFTDGDSPCELSAASAAFTNVIECLTPSGTHSDGIDTELSGHRLKQIANTIGIADDDTEDDELRYYLLMRLVDKFYSFHNRFPGERNDEVESDVSVLKTYLKEISSDFGSNSVVKDDLIHEMISSWGDWLRSKSGRKLVAECRAIGRTLANARLSVPITKTWFADPMLLSNDNHNKSSNNKPNGNKKSETNRNYDNEDQEEDNDEPKSSLIAKAVVWMLSGYMVITIMSLLFPNSNTPDVLRYVSWNEFLHQMLAKGEVEQLLVRPELDLVTIYLHDGAIIKGNRADHKTYHMNIVNVASFEKRLRDAERYLSIKPDKARLRDAERYLSIKPDKAVPVVYERNQESTWLLLVSLVAVSLMILIMFRSGQIKTPVNVDFFSQMGRAKYTMVDPLTGGGKGVRFKDVAGLKEAKVEIMEFVDYLKAPERFRALGAKVPRGVLLLGPPGCGKTMLAKAVATEASVPFLAMAGSEFIEMIGGLGAARVRDLFKEARKRSPCIVYIDEIDAIGRKRSTASIQGVSGEEEQTLNQLLVEMDGMGQREGVIMLASTNRADILDKALLRPGRKDIFRQHLKAIKLELNPNEYALRLAQLTPGFTGADIANVVNEAALHAAREAKQIVKAEDLEYAVERVVGGTEKRSQVMSTQEKKLIAFHECGHALVGWLLPHTDALLKVSIVPRTNNVLGFSRVLPSDQKLYTTEQLFDRMCMALGGRVAESLVFNRVTSGAQNDLERVTKMAYSMIQSYGMDSVVGPISYPTTDEMKNESGVVSRKPFSKQLANTIDLRARQLVANAYKETELLLTNNSEKLNLLAETLLHREVLNYSDIVSLIGPPPYGDKKLVEFLDLGPIVETKSTSNGDTNKNDKESNNSENNFNK</sequence>
<comment type="subcellular location">
    <subcellularLocation>
        <location evidence="2">Membrane</location>
        <topology evidence="2">Multi-pass membrane protein</topology>
    </subcellularLocation>
    <subcellularLocation>
        <location evidence="3">Mitochondrion</location>
    </subcellularLocation>
</comment>
<evidence type="ECO:0000256" key="17">
    <source>
        <dbReference type="ARBA" id="ARBA00022946"/>
    </source>
</evidence>
<feature type="coiled-coil region" evidence="21">
    <location>
        <begin position="569"/>
        <end position="603"/>
    </location>
</feature>
<dbReference type="Gene3D" id="1.10.8.60">
    <property type="match status" value="1"/>
</dbReference>
<gene>
    <name evidence="25" type="ORF">ONB1V03_LOCUS1846</name>
</gene>
<keyword evidence="17" id="KW-0809">Transit peptide</keyword>
<dbReference type="GO" id="GO:0008641">
    <property type="term" value="F:ubiquitin-like modifier activating enzyme activity"/>
    <property type="evidence" value="ECO:0007669"/>
    <property type="project" value="InterPro"/>
</dbReference>
<feature type="transmembrane region" description="Helical" evidence="23">
    <location>
        <begin position="867"/>
        <end position="885"/>
    </location>
</feature>
<feature type="region of interest" description="Disordered" evidence="22">
    <location>
        <begin position="1503"/>
        <end position="1528"/>
    </location>
</feature>
<evidence type="ECO:0000256" key="13">
    <source>
        <dbReference type="ARBA" id="ARBA00022786"/>
    </source>
</evidence>
<keyword evidence="18 23" id="KW-1133">Transmembrane helix</keyword>
<dbReference type="Pfam" id="PF06480">
    <property type="entry name" value="FtsH_ext"/>
    <property type="match status" value="1"/>
</dbReference>
<evidence type="ECO:0000256" key="5">
    <source>
        <dbReference type="ARBA" id="ARBA00006868"/>
    </source>
</evidence>
<protein>
    <recommendedName>
        <fullName evidence="8">NEDD8-activating enzyme E1 regulatory subunit</fullName>
    </recommendedName>
</protein>
<evidence type="ECO:0000256" key="19">
    <source>
        <dbReference type="ARBA" id="ARBA00023049"/>
    </source>
</evidence>
<dbReference type="FunFam" id="1.20.58.760:FF:000003">
    <property type="entry name" value="AFG3-like AAA ATPase 2"/>
    <property type="match status" value="1"/>
</dbReference>
<keyword evidence="12" id="KW-0547">Nucleotide-binding</keyword>
<evidence type="ECO:0000256" key="2">
    <source>
        <dbReference type="ARBA" id="ARBA00004141"/>
    </source>
</evidence>
<keyword evidence="9" id="KW-0645">Protease</keyword>
<reference evidence="25" key="1">
    <citation type="submission" date="2020-11" db="EMBL/GenBank/DDBJ databases">
        <authorList>
            <person name="Tran Van P."/>
        </authorList>
    </citation>
    <scope>NUCLEOTIDE SEQUENCE</scope>
</reference>
<dbReference type="EMBL" id="OC915197">
    <property type="protein sequence ID" value="CAD7639204.1"/>
    <property type="molecule type" value="Genomic_DNA"/>
</dbReference>
<evidence type="ECO:0000256" key="23">
    <source>
        <dbReference type="SAM" id="Phobius"/>
    </source>
</evidence>
<feature type="domain" description="AAA+ ATPase" evidence="24">
    <location>
        <begin position="1088"/>
        <end position="1231"/>
    </location>
</feature>
<keyword evidence="14" id="KW-0378">Hydrolase</keyword>
<evidence type="ECO:0000256" key="15">
    <source>
        <dbReference type="ARBA" id="ARBA00022833"/>
    </source>
</evidence>
<dbReference type="GO" id="GO:0034982">
    <property type="term" value="P:mitochondrial protein processing"/>
    <property type="evidence" value="ECO:0007669"/>
    <property type="project" value="TreeGrafter"/>
</dbReference>
<keyword evidence="15" id="KW-0862">Zinc</keyword>
<evidence type="ECO:0000256" key="8">
    <source>
        <dbReference type="ARBA" id="ARBA00015407"/>
    </source>
</evidence>
<dbReference type="Pfam" id="PF01434">
    <property type="entry name" value="Peptidase_M41"/>
    <property type="match status" value="1"/>
</dbReference>
<accession>A0A7R9LE98</accession>
<dbReference type="InterPro" id="IPR041569">
    <property type="entry name" value="AAA_lid_3"/>
</dbReference>
<evidence type="ECO:0000256" key="16">
    <source>
        <dbReference type="ARBA" id="ARBA00022840"/>
    </source>
</evidence>
<dbReference type="InterPro" id="IPR037219">
    <property type="entry name" value="Peptidase_M41-like"/>
</dbReference>
<keyword evidence="11" id="KW-0479">Metal-binding</keyword>
<evidence type="ECO:0000256" key="21">
    <source>
        <dbReference type="SAM" id="Coils"/>
    </source>
</evidence>
<dbReference type="CDD" id="cd19501">
    <property type="entry name" value="RecA-like_FtsH"/>
    <property type="match status" value="1"/>
</dbReference>
<feature type="region of interest" description="Disordered" evidence="22">
    <location>
        <begin position="307"/>
        <end position="331"/>
    </location>
</feature>
<keyword evidence="16" id="KW-0067">ATP-binding</keyword>
<dbReference type="InterPro" id="IPR027417">
    <property type="entry name" value="P-loop_NTPase"/>
</dbReference>
<evidence type="ECO:0000313" key="26">
    <source>
        <dbReference type="Proteomes" id="UP000728032"/>
    </source>
</evidence>
<comment type="similarity">
    <text evidence="5">Belongs to the ubiquitin-activating E1 family. ULA1 subfamily.</text>
</comment>
<evidence type="ECO:0000256" key="9">
    <source>
        <dbReference type="ARBA" id="ARBA00022670"/>
    </source>
</evidence>
<evidence type="ECO:0000259" key="24">
    <source>
        <dbReference type="SMART" id="SM00382"/>
    </source>
</evidence>
<dbReference type="Gene3D" id="1.20.58.760">
    <property type="entry name" value="Peptidase M41"/>
    <property type="match status" value="1"/>
</dbReference>
<keyword evidence="10 23" id="KW-0812">Transmembrane</keyword>
<evidence type="ECO:0000256" key="6">
    <source>
        <dbReference type="ARBA" id="ARBA00010044"/>
    </source>
</evidence>
<evidence type="ECO:0000256" key="3">
    <source>
        <dbReference type="ARBA" id="ARBA00004173"/>
    </source>
</evidence>
<dbReference type="Pfam" id="PF17862">
    <property type="entry name" value="AAA_lid_3"/>
    <property type="match status" value="1"/>
</dbReference>
<dbReference type="GO" id="GO:0005745">
    <property type="term" value="C:m-AAA complex"/>
    <property type="evidence" value="ECO:0007669"/>
    <property type="project" value="TreeGrafter"/>
</dbReference>
<evidence type="ECO:0000256" key="14">
    <source>
        <dbReference type="ARBA" id="ARBA00022801"/>
    </source>
</evidence>
<dbReference type="GO" id="GO:0016887">
    <property type="term" value="F:ATP hydrolysis activity"/>
    <property type="evidence" value="ECO:0007669"/>
    <property type="project" value="InterPro"/>
</dbReference>
<keyword evidence="13" id="KW-0833">Ubl conjugation pathway</keyword>
<dbReference type="SUPFAM" id="SSF69572">
    <property type="entry name" value="Activating enzymes of the ubiquitin-like proteins"/>
    <property type="match status" value="1"/>
</dbReference>
<keyword evidence="19" id="KW-0482">Metalloprotease</keyword>
<dbReference type="InterPro" id="IPR003959">
    <property type="entry name" value="ATPase_AAA_core"/>
</dbReference>
<dbReference type="PANTHER" id="PTHR43655:SF8">
    <property type="entry name" value="PARAPLEGIN"/>
    <property type="match status" value="1"/>
</dbReference>
<dbReference type="InterPro" id="IPR000594">
    <property type="entry name" value="ThiF_NAD_FAD-bd"/>
</dbReference>
<dbReference type="FunFam" id="3.40.50.300:FF:000277">
    <property type="entry name" value="ATP-dependent zinc metalloprotease FtsH"/>
    <property type="match status" value="1"/>
</dbReference>
<dbReference type="PANTHER" id="PTHR43655">
    <property type="entry name" value="ATP-DEPENDENT PROTEASE"/>
    <property type="match status" value="1"/>
</dbReference>
<dbReference type="OrthoDB" id="1413014at2759"/>
<dbReference type="Gene3D" id="3.40.1690.20">
    <property type="match status" value="1"/>
</dbReference>
<evidence type="ECO:0000256" key="20">
    <source>
        <dbReference type="ARBA" id="ARBA00023136"/>
    </source>
</evidence>
<dbReference type="InterPro" id="IPR003593">
    <property type="entry name" value="AAA+_ATPase"/>
</dbReference>
<feature type="compositionally biased region" description="Basic and acidic residues" evidence="22">
    <location>
        <begin position="839"/>
        <end position="848"/>
    </location>
</feature>
<keyword evidence="21" id="KW-0175">Coiled coil</keyword>
<dbReference type="SMART" id="SM00382">
    <property type="entry name" value="AAA"/>
    <property type="match status" value="1"/>
</dbReference>
<dbReference type="SUPFAM" id="SSF52540">
    <property type="entry name" value="P-loop containing nucleoside triphosphate hydrolases"/>
    <property type="match status" value="1"/>
</dbReference>
<feature type="transmembrane region" description="Helical" evidence="23">
    <location>
        <begin position="1001"/>
        <end position="1018"/>
    </location>
</feature>
<dbReference type="FunFam" id="3.40.50.720:FF:000475">
    <property type="entry name" value="NEDD8-activating enzyme E1 regulatory subunit"/>
    <property type="match status" value="1"/>
</dbReference>
<dbReference type="SUPFAM" id="SSF51735">
    <property type="entry name" value="NAD(P)-binding Rossmann-fold domains"/>
    <property type="match status" value="1"/>
</dbReference>
<dbReference type="Pfam" id="PF00004">
    <property type="entry name" value="AAA"/>
    <property type="match status" value="1"/>
</dbReference>
<comment type="similarity">
    <text evidence="7">In the N-terminal section; belongs to the AAA ATPase family.</text>
</comment>
<comment type="similarity">
    <text evidence="6">In the C-terminal section; belongs to the peptidase M41 family.</text>
</comment>
<proteinExistence type="inferred from homology"/>
<feature type="compositionally biased region" description="Basic and acidic residues" evidence="22">
    <location>
        <begin position="321"/>
        <end position="331"/>
    </location>
</feature>
<dbReference type="InterPro" id="IPR050928">
    <property type="entry name" value="ATP-dep_Zn_Metalloprotease"/>
</dbReference>
<dbReference type="FunFam" id="1.10.8.60:FF:000033">
    <property type="entry name" value="paraplegin isoform X1"/>
    <property type="match status" value="1"/>
</dbReference>
<evidence type="ECO:0000256" key="1">
    <source>
        <dbReference type="ARBA" id="ARBA00001947"/>
    </source>
</evidence>
<evidence type="ECO:0000256" key="10">
    <source>
        <dbReference type="ARBA" id="ARBA00022692"/>
    </source>
</evidence>
<dbReference type="Pfam" id="PF01370">
    <property type="entry name" value="Epimerase"/>
    <property type="match status" value="1"/>
</dbReference>
<keyword evidence="26" id="KW-1185">Reference proteome</keyword>
<dbReference type="InterPro" id="IPR011546">
    <property type="entry name" value="Pept_M41_FtsH_extracell"/>
</dbReference>
<dbReference type="InterPro" id="IPR036291">
    <property type="entry name" value="NAD(P)-bd_dom_sf"/>
</dbReference>
<dbReference type="Gene3D" id="3.40.50.720">
    <property type="entry name" value="NAD(P)-binding Rossmann-like Domain"/>
    <property type="match status" value="3"/>
</dbReference>
<comment type="cofactor">
    <cofactor evidence="1">
        <name>Zn(2+)</name>
        <dbReference type="ChEBI" id="CHEBI:29105"/>
    </cofactor>
</comment>